<evidence type="ECO:0000256" key="1">
    <source>
        <dbReference type="ARBA" id="ARBA00009199"/>
    </source>
</evidence>
<evidence type="ECO:0000313" key="4">
    <source>
        <dbReference type="Proteomes" id="UP001383192"/>
    </source>
</evidence>
<dbReference type="Gene3D" id="3.90.1300.10">
    <property type="entry name" value="Amidase signature (AS) domain"/>
    <property type="match status" value="1"/>
</dbReference>
<dbReference type="GO" id="GO:0003824">
    <property type="term" value="F:catalytic activity"/>
    <property type="evidence" value="ECO:0007669"/>
    <property type="project" value="InterPro"/>
</dbReference>
<dbReference type="InterPro" id="IPR023631">
    <property type="entry name" value="Amidase_dom"/>
</dbReference>
<keyword evidence="4" id="KW-1185">Reference proteome</keyword>
<gene>
    <name evidence="3" type="ORF">VNI00_015984</name>
</gene>
<feature type="domain" description="Amidase" evidence="2">
    <location>
        <begin position="79"/>
        <end position="531"/>
    </location>
</feature>
<dbReference type="InterPro" id="IPR000120">
    <property type="entry name" value="Amidase"/>
</dbReference>
<sequence>MAPTLDDLIGIEQRLDLHVAPQEREDYLQLLAATDAAAQEVLGMNDYLPPVDLERFPRTNVHVPPDTENELRGWACKATVRGAQGGILEGRRVCLKDSICLAGVPCRFGTAVFEGFVPETDATVVTRTLEAGAVIIGKATCEDMSHGAGSFTSYNGPVQNPFAHGFSAGGSSSGCGALIGSGEVEMGLGGDQGGSIRIPASLCGIVGLKATFGLIPYTGVLSSEASLDHVGPMGRTVADVARLLQAITGPDGIDDRQLGTPNVKSNPDYYAVCLPDSRGDALSGVKIGVLQEGFASRHLTPDVEEVVKSAIKNFGALGASVVDVSVSGHLRSGSLMHIINKMGSSQARLGRANARRGLYINDFYDELLPWSQEKWDKVHSFVKGTAISGEYAFVNCPSVYGRAVNIVRKLKDDYDAVFKEVDVIVMPTVPVTARRHPPKDAGPLMAVAKTGIYISRFPVCCRAFTDPREKNTAGLTDNTGIFNGTGHPALTIPVGFGGPAPEDILQSSDKDIKLPIGMQIVGPWWGEALCLKVGAAWEAGWDWKTGCPR</sequence>
<dbReference type="Proteomes" id="UP001383192">
    <property type="component" value="Unassembled WGS sequence"/>
</dbReference>
<dbReference type="PANTHER" id="PTHR11895">
    <property type="entry name" value="TRANSAMIDASE"/>
    <property type="match status" value="1"/>
</dbReference>
<dbReference type="Pfam" id="PF01425">
    <property type="entry name" value="Amidase"/>
    <property type="match status" value="1"/>
</dbReference>
<evidence type="ECO:0000259" key="2">
    <source>
        <dbReference type="Pfam" id="PF01425"/>
    </source>
</evidence>
<comment type="caution">
    <text evidence="3">The sequence shown here is derived from an EMBL/GenBank/DDBJ whole genome shotgun (WGS) entry which is preliminary data.</text>
</comment>
<proteinExistence type="inferred from homology"/>
<accession>A0AAW0BH68</accession>
<dbReference type="InterPro" id="IPR020556">
    <property type="entry name" value="Amidase_CS"/>
</dbReference>
<dbReference type="AlphaFoldDB" id="A0AAW0BH68"/>
<dbReference type="PANTHER" id="PTHR11895:SF170">
    <property type="entry name" value="AMIDASE"/>
    <property type="match status" value="1"/>
</dbReference>
<protein>
    <recommendedName>
        <fullName evidence="2">Amidase domain-containing protein</fullName>
    </recommendedName>
</protein>
<dbReference type="PROSITE" id="PS00571">
    <property type="entry name" value="AMIDASES"/>
    <property type="match status" value="1"/>
</dbReference>
<evidence type="ECO:0000313" key="3">
    <source>
        <dbReference type="EMBL" id="KAK7025456.1"/>
    </source>
</evidence>
<comment type="similarity">
    <text evidence="1">Belongs to the amidase family.</text>
</comment>
<dbReference type="EMBL" id="JAYKXP010000114">
    <property type="protein sequence ID" value="KAK7025456.1"/>
    <property type="molecule type" value="Genomic_DNA"/>
</dbReference>
<reference evidence="3 4" key="1">
    <citation type="submission" date="2024-01" db="EMBL/GenBank/DDBJ databases">
        <title>A draft genome for a cacao thread blight-causing isolate of Paramarasmius palmivorus.</title>
        <authorList>
            <person name="Baruah I.K."/>
            <person name="Bukari Y."/>
            <person name="Amoako-Attah I."/>
            <person name="Meinhardt L.W."/>
            <person name="Bailey B.A."/>
            <person name="Cohen S.P."/>
        </authorList>
    </citation>
    <scope>NUCLEOTIDE SEQUENCE [LARGE SCALE GENOMIC DNA]</scope>
    <source>
        <strain evidence="3 4">GH-12</strain>
    </source>
</reference>
<dbReference type="InterPro" id="IPR036928">
    <property type="entry name" value="AS_sf"/>
</dbReference>
<organism evidence="3 4">
    <name type="scientific">Paramarasmius palmivorus</name>
    <dbReference type="NCBI Taxonomy" id="297713"/>
    <lineage>
        <taxon>Eukaryota</taxon>
        <taxon>Fungi</taxon>
        <taxon>Dikarya</taxon>
        <taxon>Basidiomycota</taxon>
        <taxon>Agaricomycotina</taxon>
        <taxon>Agaricomycetes</taxon>
        <taxon>Agaricomycetidae</taxon>
        <taxon>Agaricales</taxon>
        <taxon>Marasmiineae</taxon>
        <taxon>Marasmiaceae</taxon>
        <taxon>Paramarasmius</taxon>
    </lineage>
</organism>
<name>A0AAW0BH68_9AGAR</name>
<dbReference type="SUPFAM" id="SSF75304">
    <property type="entry name" value="Amidase signature (AS) enzymes"/>
    <property type="match status" value="1"/>
</dbReference>